<feature type="non-terminal residue" evidence="2">
    <location>
        <position position="253"/>
    </location>
</feature>
<evidence type="ECO:0000313" key="2">
    <source>
        <dbReference type="EMBL" id="SVE02944.1"/>
    </source>
</evidence>
<evidence type="ECO:0008006" key="3">
    <source>
        <dbReference type="Google" id="ProtNLM"/>
    </source>
</evidence>
<dbReference type="AlphaFoldDB" id="A0A383A5H5"/>
<feature type="region of interest" description="Disordered" evidence="1">
    <location>
        <begin position="192"/>
        <end position="213"/>
    </location>
</feature>
<dbReference type="EMBL" id="UINC01189311">
    <property type="protein sequence ID" value="SVE02944.1"/>
    <property type="molecule type" value="Genomic_DNA"/>
</dbReference>
<protein>
    <recommendedName>
        <fullName evidence="3">Fibronectin type-III domain-containing protein</fullName>
    </recommendedName>
</protein>
<gene>
    <name evidence="2" type="ORF">METZ01_LOCUS455798</name>
</gene>
<sequence length="253" mass="27369">NLTFVWDYSYADAGTGGSALANFNENGADNSFYGHVQNGGPALNDNGWQDIAYDLAEGDHTFKITATDPYDESASSSTTIKVRREHDAPAAGVVVDHEDLKYTIVTVSEGILGAQGADDCYGDVYDGDLDNTKTIELSNEENIIETYRKQEDGSWVADDITAGEDAPLVQIDKSLAAETTYTYSVQSYNSDHATGLSDEGSSADATTGNRPTVEVLTPDGAEIRSIGDLYDVYFTTTDPSYISEIEVFYLHDD</sequence>
<name>A0A383A5H5_9ZZZZ</name>
<organism evidence="2">
    <name type="scientific">marine metagenome</name>
    <dbReference type="NCBI Taxonomy" id="408172"/>
    <lineage>
        <taxon>unclassified sequences</taxon>
        <taxon>metagenomes</taxon>
        <taxon>ecological metagenomes</taxon>
    </lineage>
</organism>
<reference evidence="2" key="1">
    <citation type="submission" date="2018-05" db="EMBL/GenBank/DDBJ databases">
        <authorList>
            <person name="Lanie J.A."/>
            <person name="Ng W.-L."/>
            <person name="Kazmierczak K.M."/>
            <person name="Andrzejewski T.M."/>
            <person name="Davidsen T.M."/>
            <person name="Wayne K.J."/>
            <person name="Tettelin H."/>
            <person name="Glass J.I."/>
            <person name="Rusch D."/>
            <person name="Podicherti R."/>
            <person name="Tsui H.-C.T."/>
            <person name="Winkler M.E."/>
        </authorList>
    </citation>
    <scope>NUCLEOTIDE SEQUENCE</scope>
</reference>
<proteinExistence type="predicted"/>
<evidence type="ECO:0000256" key="1">
    <source>
        <dbReference type="SAM" id="MobiDB-lite"/>
    </source>
</evidence>
<accession>A0A383A5H5</accession>
<feature type="non-terminal residue" evidence="2">
    <location>
        <position position="1"/>
    </location>
</feature>
<feature type="compositionally biased region" description="Polar residues" evidence="1">
    <location>
        <begin position="199"/>
        <end position="210"/>
    </location>
</feature>